<evidence type="ECO:0000313" key="2">
    <source>
        <dbReference type="Proteomes" id="UP000054995"/>
    </source>
</evidence>
<protein>
    <submittedName>
        <fullName evidence="1">Uncharacterized protein</fullName>
    </submittedName>
</protein>
<organism evidence="1 2">
    <name type="scientific">Trichinella pseudospiralis</name>
    <name type="common">Parasitic roundworm</name>
    <dbReference type="NCBI Taxonomy" id="6337"/>
    <lineage>
        <taxon>Eukaryota</taxon>
        <taxon>Metazoa</taxon>
        <taxon>Ecdysozoa</taxon>
        <taxon>Nematoda</taxon>
        <taxon>Enoplea</taxon>
        <taxon>Dorylaimia</taxon>
        <taxon>Trichinellida</taxon>
        <taxon>Trichinellidae</taxon>
        <taxon>Trichinella</taxon>
    </lineage>
</organism>
<name>A0A0V1FQY6_TRIPS</name>
<gene>
    <name evidence="1" type="ORF">T4D_3008</name>
</gene>
<sequence>MVDGKTTRSVVAGGVLVKHLSLLYSLSVDFDTDRRCDFNQAVVIIKLLTLTKPTALNIENKGSNAINFWKEQCKNSIVSYKVFNFSSYCIRSII</sequence>
<comment type="caution">
    <text evidence="1">The sequence shown here is derived from an EMBL/GenBank/DDBJ whole genome shotgun (WGS) entry which is preliminary data.</text>
</comment>
<dbReference type="Proteomes" id="UP000054995">
    <property type="component" value="Unassembled WGS sequence"/>
</dbReference>
<accession>A0A0V1FQY6</accession>
<dbReference type="EMBL" id="JYDT01000041">
    <property type="protein sequence ID" value="KRY88454.1"/>
    <property type="molecule type" value="Genomic_DNA"/>
</dbReference>
<evidence type="ECO:0000313" key="1">
    <source>
        <dbReference type="EMBL" id="KRY88454.1"/>
    </source>
</evidence>
<reference evidence="1 2" key="1">
    <citation type="submission" date="2015-01" db="EMBL/GenBank/DDBJ databases">
        <title>Evolution of Trichinella species and genotypes.</title>
        <authorList>
            <person name="Korhonen P.K."/>
            <person name="Edoardo P."/>
            <person name="Giuseppe L.R."/>
            <person name="Gasser R.B."/>
        </authorList>
    </citation>
    <scope>NUCLEOTIDE SEQUENCE [LARGE SCALE GENOMIC DNA]</scope>
    <source>
        <strain evidence="1">ISS470</strain>
    </source>
</reference>
<dbReference type="AlphaFoldDB" id="A0A0V1FQY6"/>
<keyword evidence="2" id="KW-1185">Reference proteome</keyword>
<proteinExistence type="predicted"/>